<feature type="domain" description="Ketopantoate reductase N-terminal" evidence="7">
    <location>
        <begin position="7"/>
        <end position="106"/>
    </location>
</feature>
<dbReference type="InterPro" id="IPR051402">
    <property type="entry name" value="KPR-Related"/>
</dbReference>
<dbReference type="Pfam" id="PF02558">
    <property type="entry name" value="ApbA"/>
    <property type="match status" value="1"/>
</dbReference>
<dbReference type="Gene3D" id="3.40.50.720">
    <property type="entry name" value="NAD(P)-binding Rossmann-like Domain"/>
    <property type="match status" value="1"/>
</dbReference>
<dbReference type="EMBL" id="CYSA01000016">
    <property type="protein sequence ID" value="CUH65331.1"/>
    <property type="molecule type" value="Genomic_DNA"/>
</dbReference>
<evidence type="ECO:0000313" key="10">
    <source>
        <dbReference type="Proteomes" id="UP000051587"/>
    </source>
</evidence>
<dbReference type="SUPFAM" id="SSF48179">
    <property type="entry name" value="6-phosphogluconate dehydrogenase C-terminal domain-like"/>
    <property type="match status" value="1"/>
</dbReference>
<gene>
    <name evidence="9" type="ORF">TG4357_01804</name>
</gene>
<dbReference type="UniPathway" id="UPA00028">
    <property type="reaction ID" value="UER00004"/>
</dbReference>
<evidence type="ECO:0000256" key="4">
    <source>
        <dbReference type="ARBA" id="ARBA00022655"/>
    </source>
</evidence>
<evidence type="ECO:0000256" key="3">
    <source>
        <dbReference type="ARBA" id="ARBA00019465"/>
    </source>
</evidence>
<dbReference type="PANTHER" id="PTHR21708">
    <property type="entry name" value="PROBABLE 2-DEHYDROPANTOATE 2-REDUCTASE"/>
    <property type="match status" value="1"/>
</dbReference>
<evidence type="ECO:0000259" key="7">
    <source>
        <dbReference type="Pfam" id="PF02558"/>
    </source>
</evidence>
<dbReference type="InterPro" id="IPR036291">
    <property type="entry name" value="NAD(P)-bd_dom_sf"/>
</dbReference>
<dbReference type="InterPro" id="IPR008927">
    <property type="entry name" value="6-PGluconate_DH-like_C_sf"/>
</dbReference>
<evidence type="ECO:0000256" key="1">
    <source>
        <dbReference type="ARBA" id="ARBA00004994"/>
    </source>
</evidence>
<dbReference type="Pfam" id="PF08546">
    <property type="entry name" value="ApbA_C"/>
    <property type="match status" value="1"/>
</dbReference>
<dbReference type="OrthoDB" id="9796561at2"/>
<comment type="catalytic activity">
    <reaction evidence="6">
        <text>(R)-pantoate + NADP(+) = 2-dehydropantoate + NADPH + H(+)</text>
        <dbReference type="Rhea" id="RHEA:16233"/>
        <dbReference type="ChEBI" id="CHEBI:11561"/>
        <dbReference type="ChEBI" id="CHEBI:15378"/>
        <dbReference type="ChEBI" id="CHEBI:15980"/>
        <dbReference type="ChEBI" id="CHEBI:57783"/>
        <dbReference type="ChEBI" id="CHEBI:58349"/>
        <dbReference type="EC" id="1.1.1.169"/>
    </reaction>
</comment>
<dbReference type="InterPro" id="IPR013332">
    <property type="entry name" value="KPR_N"/>
</dbReference>
<keyword evidence="4" id="KW-0566">Pantothenate biosynthesis</keyword>
<protein>
    <recommendedName>
        <fullName evidence="3">2-dehydropantoate 2-reductase</fullName>
        <ecNumber evidence="2">1.1.1.169</ecNumber>
    </recommendedName>
    <alternativeName>
        <fullName evidence="5">Ketopantoate reductase</fullName>
    </alternativeName>
</protein>
<dbReference type="AlphaFoldDB" id="A0A0P1FAX8"/>
<dbReference type="InterPro" id="IPR013752">
    <property type="entry name" value="KPA_reductase"/>
</dbReference>
<dbReference type="GO" id="GO:0015940">
    <property type="term" value="P:pantothenate biosynthetic process"/>
    <property type="evidence" value="ECO:0007669"/>
    <property type="project" value="UniProtKB-UniPathway"/>
</dbReference>
<organism evidence="9 10">
    <name type="scientific">Thalassovita gelatinovora</name>
    <name type="common">Thalassobius gelatinovorus</name>
    <dbReference type="NCBI Taxonomy" id="53501"/>
    <lineage>
        <taxon>Bacteria</taxon>
        <taxon>Pseudomonadati</taxon>
        <taxon>Pseudomonadota</taxon>
        <taxon>Alphaproteobacteria</taxon>
        <taxon>Rhodobacterales</taxon>
        <taxon>Roseobacteraceae</taxon>
        <taxon>Thalassovita</taxon>
    </lineage>
</organism>
<evidence type="ECO:0000313" key="9">
    <source>
        <dbReference type="EMBL" id="CUH65331.1"/>
    </source>
</evidence>
<reference evidence="9 10" key="1">
    <citation type="submission" date="2015-09" db="EMBL/GenBank/DDBJ databases">
        <authorList>
            <consortium name="Swine Surveillance"/>
        </authorList>
    </citation>
    <scope>NUCLEOTIDE SEQUENCE [LARGE SCALE GENOMIC DNA]</scope>
    <source>
        <strain evidence="9 10">CECT 4357</strain>
    </source>
</reference>
<dbReference type="SUPFAM" id="SSF51735">
    <property type="entry name" value="NAD(P)-binding Rossmann-fold domains"/>
    <property type="match status" value="1"/>
</dbReference>
<keyword evidence="10" id="KW-1185">Reference proteome</keyword>
<dbReference type="Gene3D" id="1.10.1040.10">
    <property type="entry name" value="N-(1-d-carboxylethyl)-l-norvaline Dehydrogenase, domain 2"/>
    <property type="match status" value="1"/>
</dbReference>
<dbReference type="PANTHER" id="PTHR21708:SF45">
    <property type="entry name" value="2-DEHYDROPANTOATE 2-REDUCTASE"/>
    <property type="match status" value="1"/>
</dbReference>
<comment type="pathway">
    <text evidence="1">Cofactor biosynthesis; (R)-pantothenate biosynthesis; (R)-pantoate from 3-methyl-2-oxobutanoate: step 2/2.</text>
</comment>
<feature type="domain" description="Ketopantoate reductase C-terminal" evidence="8">
    <location>
        <begin position="196"/>
        <end position="314"/>
    </location>
</feature>
<evidence type="ECO:0000256" key="6">
    <source>
        <dbReference type="ARBA" id="ARBA00048793"/>
    </source>
</evidence>
<dbReference type="STRING" id="53501.SAMN04488043_11092"/>
<proteinExistence type="predicted"/>
<evidence type="ECO:0000256" key="5">
    <source>
        <dbReference type="ARBA" id="ARBA00032024"/>
    </source>
</evidence>
<evidence type="ECO:0000256" key="2">
    <source>
        <dbReference type="ARBA" id="ARBA00013014"/>
    </source>
</evidence>
<sequence length="339" mass="35654">MTTSYKIGVIGAGNIGTAMAALVSQSGADVWLTARGARLGQITQDGVHLDDRGTVISARPKTCDHLKAPMDALFVCVKSQSLASALHLNRAAITPDTLVIPMVNGLPFWFYADETGLGAVPLLDPDGDLARILTPQQVLGAVLLMTVQMDDAGLAKSSNTPTLSLGAVCEGVDADKVGQLISLLNCGGVRTEFDRDIRQKVLVKLLANFATNPLSALTGAMLDELGQTPALRDISTALADEFRDWASSEGYELPPNAWLVDLLIDAGAFPTSMLQDALAGKPLELDAICLAPMELAKAKGTPMPTLGGLLDLLNTATSLPARKAQVPDMIQTLRLSQTA</sequence>
<dbReference type="GO" id="GO:0005737">
    <property type="term" value="C:cytoplasm"/>
    <property type="evidence" value="ECO:0007669"/>
    <property type="project" value="TreeGrafter"/>
</dbReference>
<dbReference type="InterPro" id="IPR013328">
    <property type="entry name" value="6PGD_dom2"/>
</dbReference>
<evidence type="ECO:0000259" key="8">
    <source>
        <dbReference type="Pfam" id="PF08546"/>
    </source>
</evidence>
<dbReference type="EC" id="1.1.1.169" evidence="2"/>
<accession>A0A0P1FAX8</accession>
<dbReference type="Proteomes" id="UP000051587">
    <property type="component" value="Unassembled WGS sequence"/>
</dbReference>
<dbReference type="GO" id="GO:0008677">
    <property type="term" value="F:2-dehydropantoate 2-reductase activity"/>
    <property type="evidence" value="ECO:0007669"/>
    <property type="project" value="UniProtKB-EC"/>
</dbReference>
<dbReference type="RefSeq" id="WP_058262542.1">
    <property type="nucleotide sequence ID" value="NZ_CYSA01000016.1"/>
</dbReference>
<name>A0A0P1FAX8_THAGE</name>